<evidence type="ECO:0000313" key="4">
    <source>
        <dbReference type="Proteomes" id="UP000823641"/>
    </source>
</evidence>
<dbReference type="AlphaFoldDB" id="A0A9D9HUB2"/>
<feature type="chain" id="PRO_5039292967" evidence="1">
    <location>
        <begin position="24"/>
        <end position="215"/>
    </location>
</feature>
<dbReference type="Gene3D" id="3.10.450.360">
    <property type="match status" value="1"/>
</dbReference>
<evidence type="ECO:0000313" key="3">
    <source>
        <dbReference type="EMBL" id="MBO8460372.1"/>
    </source>
</evidence>
<dbReference type="Proteomes" id="UP000823641">
    <property type="component" value="Unassembled WGS sequence"/>
</dbReference>
<protein>
    <submittedName>
        <fullName evidence="3">PepSY-like domain-containing protein</fullName>
    </submittedName>
</protein>
<feature type="signal peptide" evidence="1">
    <location>
        <begin position="1"/>
        <end position="23"/>
    </location>
</feature>
<name>A0A9D9HUB2_9BACT</name>
<dbReference type="SUPFAM" id="SSF160574">
    <property type="entry name" value="BT0923-like"/>
    <property type="match status" value="1"/>
</dbReference>
<dbReference type="EMBL" id="JADIMG010000081">
    <property type="protein sequence ID" value="MBO8460372.1"/>
    <property type="molecule type" value="Genomic_DNA"/>
</dbReference>
<evidence type="ECO:0000259" key="2">
    <source>
        <dbReference type="Pfam" id="PF11396"/>
    </source>
</evidence>
<gene>
    <name evidence="3" type="ORF">IAA73_08590</name>
</gene>
<feature type="domain" description="Putative beta-lactamase-inhibitor-like PepSY-like" evidence="2">
    <location>
        <begin position="63"/>
        <end position="148"/>
    </location>
</feature>
<sequence length="215" mass="24680">MKKAIYALIISILPLFLFQSCEVANGPDWYGISSNEVPAQVGNALKNMYPNAESIEWEYRDGYYTAIFRSDGFMTEAWYNKDAYWLLSVTEVSYTALPQLVLNYIETHGYTPEYLEECDKISRPHFVESYQVKCSTKELQCTEAGYLIRGAESLSAPYPIEIPLAVWESIQTLYPNSLIIDAVNEENWYIKVRTSDNNIAELTLDIYGNELDLQE</sequence>
<dbReference type="PROSITE" id="PS51257">
    <property type="entry name" value="PROKAR_LIPOPROTEIN"/>
    <property type="match status" value="1"/>
</dbReference>
<dbReference type="InterPro" id="IPR021533">
    <property type="entry name" value="PepSY-like"/>
</dbReference>
<organism evidence="3 4">
    <name type="scientific">Candidatus Gallipaludibacter merdavium</name>
    <dbReference type="NCBI Taxonomy" id="2840839"/>
    <lineage>
        <taxon>Bacteria</taxon>
        <taxon>Pseudomonadati</taxon>
        <taxon>Bacteroidota</taxon>
        <taxon>Bacteroidia</taxon>
        <taxon>Bacteroidales</taxon>
        <taxon>Candidatus Gallipaludibacter</taxon>
    </lineage>
</organism>
<keyword evidence="1" id="KW-0732">Signal</keyword>
<reference evidence="3" key="2">
    <citation type="journal article" date="2021" name="PeerJ">
        <title>Extensive microbial diversity within the chicken gut microbiome revealed by metagenomics and culture.</title>
        <authorList>
            <person name="Gilroy R."/>
            <person name="Ravi A."/>
            <person name="Getino M."/>
            <person name="Pursley I."/>
            <person name="Horton D.L."/>
            <person name="Alikhan N.F."/>
            <person name="Baker D."/>
            <person name="Gharbi K."/>
            <person name="Hall N."/>
            <person name="Watson M."/>
            <person name="Adriaenssens E.M."/>
            <person name="Foster-Nyarko E."/>
            <person name="Jarju S."/>
            <person name="Secka A."/>
            <person name="Antonio M."/>
            <person name="Oren A."/>
            <person name="Chaudhuri R.R."/>
            <person name="La Ragione R."/>
            <person name="Hildebrand F."/>
            <person name="Pallen M.J."/>
        </authorList>
    </citation>
    <scope>NUCLEOTIDE SEQUENCE</scope>
    <source>
        <strain evidence="3">G3-3990</strain>
    </source>
</reference>
<dbReference type="Pfam" id="PF11396">
    <property type="entry name" value="PepSY_like"/>
    <property type="match status" value="1"/>
</dbReference>
<reference evidence="3" key="1">
    <citation type="submission" date="2020-10" db="EMBL/GenBank/DDBJ databases">
        <authorList>
            <person name="Gilroy R."/>
        </authorList>
    </citation>
    <scope>NUCLEOTIDE SEQUENCE</scope>
    <source>
        <strain evidence="3">G3-3990</strain>
    </source>
</reference>
<evidence type="ECO:0000256" key="1">
    <source>
        <dbReference type="SAM" id="SignalP"/>
    </source>
</evidence>
<comment type="caution">
    <text evidence="3">The sequence shown here is derived from an EMBL/GenBank/DDBJ whole genome shotgun (WGS) entry which is preliminary data.</text>
</comment>
<proteinExistence type="predicted"/>
<accession>A0A9D9HUB2</accession>